<dbReference type="Proteomes" id="UP000298138">
    <property type="component" value="Unassembled WGS sequence"/>
</dbReference>
<dbReference type="Gene3D" id="3.90.550.10">
    <property type="entry name" value="Spore Coat Polysaccharide Biosynthesis Protein SpsA, Chain A"/>
    <property type="match status" value="1"/>
</dbReference>
<dbReference type="EMBL" id="ML220129">
    <property type="protein sequence ID" value="TGZ79748.1"/>
    <property type="molecule type" value="Genomic_DNA"/>
</dbReference>
<evidence type="ECO:0000256" key="3">
    <source>
        <dbReference type="ARBA" id="ARBA00022679"/>
    </source>
</evidence>
<dbReference type="GO" id="GO:0000136">
    <property type="term" value="C:mannan polymerase complex"/>
    <property type="evidence" value="ECO:0007669"/>
    <property type="project" value="TreeGrafter"/>
</dbReference>
<evidence type="ECO:0000313" key="6">
    <source>
        <dbReference type="Proteomes" id="UP000298138"/>
    </source>
</evidence>
<sequence>MHSALPGRTNPLFHQTSIPRGYRFLRKPLYIIVTVIVVIWMLSRLITGDNRPSDAPSTVMVMVLNRTAASSEMISKIISNRNEYAHEHGYAVFMKDVSDYPIGPVPDGWASLPAIRHAMTEYPHSDYFWYLDQNAIIMNPALSLKDHITNPTRLSELMRRDVPVVPPDSVIKTYKHVPAERINFILTQDHEGLQPGSMIIRNSEWAKYLLDAWYDPIYRFYNFQKAEVHALEHIVQWHPTILTKLALIPQKIMNSYPAPPPSSKDHAYQDGEFLVRLHRCEKKGRSCEKEFNKYWLQRKVAAHAGEQGYVASAH</sequence>
<dbReference type="STRING" id="341454.A0A4S2MTC5"/>
<dbReference type="AlphaFoldDB" id="A0A4S2MTC5"/>
<dbReference type="GO" id="GO:0006487">
    <property type="term" value="P:protein N-linked glycosylation"/>
    <property type="evidence" value="ECO:0007669"/>
    <property type="project" value="TreeGrafter"/>
</dbReference>
<keyword evidence="4" id="KW-0812">Transmembrane</keyword>
<keyword evidence="4" id="KW-0472">Membrane</keyword>
<dbReference type="PANTHER" id="PTHR31306">
    <property type="entry name" value="ALPHA-1,6-MANNOSYLTRANSFERASE MNN11-RELATED"/>
    <property type="match status" value="1"/>
</dbReference>
<gene>
    <name evidence="5" type="ORF">EX30DRAFT_342098</name>
</gene>
<protein>
    <submittedName>
        <fullName evidence="5">Uncharacterized protein</fullName>
    </submittedName>
</protein>
<dbReference type="OrthoDB" id="205108at2759"/>
<keyword evidence="3" id="KW-0808">Transferase</keyword>
<accession>A0A4S2MTC5</accession>
<dbReference type="InterPro" id="IPR008630">
    <property type="entry name" value="Glyco_trans_34"/>
</dbReference>
<reference evidence="5 6" key="1">
    <citation type="submission" date="2019-04" db="EMBL/GenBank/DDBJ databases">
        <title>Comparative genomics and transcriptomics to analyze fruiting body development in filamentous ascomycetes.</title>
        <authorList>
            <consortium name="DOE Joint Genome Institute"/>
            <person name="Lutkenhaus R."/>
            <person name="Traeger S."/>
            <person name="Breuer J."/>
            <person name="Kuo A."/>
            <person name="Lipzen A."/>
            <person name="Pangilinan J."/>
            <person name="Dilworth D."/>
            <person name="Sandor L."/>
            <person name="Poggeler S."/>
            <person name="Barry K."/>
            <person name="Grigoriev I.V."/>
            <person name="Nowrousian M."/>
        </authorList>
    </citation>
    <scope>NUCLEOTIDE SEQUENCE [LARGE SCALE GENOMIC DNA]</scope>
    <source>
        <strain evidence="5 6">CBS 389.68</strain>
    </source>
</reference>
<dbReference type="PANTHER" id="PTHR31306:SF10">
    <property type="entry name" value="ALPHA-1,6-MANNOSYLTRANSFERASE MNN11-RELATED"/>
    <property type="match status" value="1"/>
</dbReference>
<dbReference type="InParanoid" id="A0A4S2MTC5"/>
<evidence type="ECO:0000256" key="1">
    <source>
        <dbReference type="ARBA" id="ARBA00005664"/>
    </source>
</evidence>
<feature type="transmembrane region" description="Helical" evidence="4">
    <location>
        <begin position="29"/>
        <end position="47"/>
    </location>
</feature>
<proteinExistence type="inferred from homology"/>
<dbReference type="InterPro" id="IPR029044">
    <property type="entry name" value="Nucleotide-diphossugar_trans"/>
</dbReference>
<keyword evidence="4" id="KW-1133">Transmembrane helix</keyword>
<evidence type="ECO:0000256" key="2">
    <source>
        <dbReference type="ARBA" id="ARBA00022676"/>
    </source>
</evidence>
<evidence type="ECO:0000313" key="5">
    <source>
        <dbReference type="EMBL" id="TGZ79748.1"/>
    </source>
</evidence>
<keyword evidence="6" id="KW-1185">Reference proteome</keyword>
<keyword evidence="2" id="KW-0328">Glycosyltransferase</keyword>
<dbReference type="Pfam" id="PF05637">
    <property type="entry name" value="Glyco_transf_34"/>
    <property type="match status" value="1"/>
</dbReference>
<evidence type="ECO:0000256" key="4">
    <source>
        <dbReference type="SAM" id="Phobius"/>
    </source>
</evidence>
<comment type="similarity">
    <text evidence="1">Belongs to the glycosyltransferase 34 family.</text>
</comment>
<dbReference type="FunFam" id="3.90.550.10:FF:000149">
    <property type="entry name" value="Alpha-1,6-mannosyltransferase subunit"/>
    <property type="match status" value="1"/>
</dbReference>
<dbReference type="GO" id="GO:0000009">
    <property type="term" value="F:alpha-1,6-mannosyltransferase activity"/>
    <property type="evidence" value="ECO:0007669"/>
    <property type="project" value="TreeGrafter"/>
</dbReference>
<name>A0A4S2MTC5_9PEZI</name>
<organism evidence="5 6">
    <name type="scientific">Ascodesmis nigricans</name>
    <dbReference type="NCBI Taxonomy" id="341454"/>
    <lineage>
        <taxon>Eukaryota</taxon>
        <taxon>Fungi</taxon>
        <taxon>Dikarya</taxon>
        <taxon>Ascomycota</taxon>
        <taxon>Pezizomycotina</taxon>
        <taxon>Pezizomycetes</taxon>
        <taxon>Pezizales</taxon>
        <taxon>Ascodesmidaceae</taxon>
        <taxon>Ascodesmis</taxon>
    </lineage>
</organism>